<dbReference type="PANTHER" id="PTHR43798">
    <property type="entry name" value="MONOACYLGLYCEROL LIPASE"/>
    <property type="match status" value="1"/>
</dbReference>
<dbReference type="AlphaFoldDB" id="W7IWX5"/>
<feature type="domain" description="AB hydrolase-1" evidence="2">
    <location>
        <begin position="22"/>
        <end position="254"/>
    </location>
</feature>
<dbReference type="InterPro" id="IPR029058">
    <property type="entry name" value="AB_hydrolase_fold"/>
</dbReference>
<sequence>MTRTTGGGLSLLERGEPGRPAIVLLHGWAQTGEVWSDAVDALADEFHLLVPDLRGHGRSGGVDGPFDDGRVWADDLAEVIALARGPVTLVGWSYGGLVITDYLRSRGCAGLRGIVLVGALTEIGRGNPGGAVGPAMRAALPDVLSPDDAVAEPAARALITAMTAEPPAPGVVERGVATTLRTPAHVRRGLFTRSVSSGDVLAGITVPTLVLHGDQDAVVAPAAAEYALGKIPGASARWFTRVGHMPFAERAAEFTHAVRSHAGGRKE</sequence>
<keyword evidence="3" id="KW-0560">Oxidoreductase</keyword>
<accession>W7IWX5</accession>
<evidence type="ECO:0000313" key="3">
    <source>
        <dbReference type="EMBL" id="EWC58539.1"/>
    </source>
</evidence>
<dbReference type="SUPFAM" id="SSF53474">
    <property type="entry name" value="alpha/beta-Hydrolases"/>
    <property type="match status" value="1"/>
</dbReference>
<dbReference type="PANTHER" id="PTHR43798:SF31">
    <property type="entry name" value="AB HYDROLASE SUPERFAMILY PROTEIN YCLE"/>
    <property type="match status" value="1"/>
</dbReference>
<reference evidence="3 4" key="1">
    <citation type="journal article" date="2014" name="Genome Announc.">
        <title>Draft Genome Sequence of the Antitrypanosomally Active Sponge-Associated Bacterium Actinokineospora sp. Strain EG49.</title>
        <authorList>
            <person name="Harjes J."/>
            <person name="Ryu T."/>
            <person name="Abdelmohsen U.R."/>
            <person name="Moitinho-Silva L."/>
            <person name="Horn H."/>
            <person name="Ravasi T."/>
            <person name="Hentschel U."/>
        </authorList>
    </citation>
    <scope>NUCLEOTIDE SEQUENCE [LARGE SCALE GENOMIC DNA]</scope>
    <source>
        <strain evidence="3 4">EG49</strain>
    </source>
</reference>
<evidence type="ECO:0000259" key="2">
    <source>
        <dbReference type="Pfam" id="PF12697"/>
    </source>
</evidence>
<comment type="caution">
    <text evidence="3">The sequence shown here is derived from an EMBL/GenBank/DDBJ whole genome shotgun (WGS) entry which is preliminary data.</text>
</comment>
<dbReference type="InterPro" id="IPR050266">
    <property type="entry name" value="AB_hydrolase_sf"/>
</dbReference>
<dbReference type="GO" id="GO:0004601">
    <property type="term" value="F:peroxidase activity"/>
    <property type="evidence" value="ECO:0007669"/>
    <property type="project" value="UniProtKB-KW"/>
</dbReference>
<gene>
    <name evidence="3" type="ORF">UO65_6219</name>
</gene>
<dbReference type="STRING" id="909613.UO65_6219"/>
<keyword evidence="4" id="KW-1185">Reference proteome</keyword>
<proteinExistence type="predicted"/>
<dbReference type="eggNOG" id="COG2267">
    <property type="taxonomic scope" value="Bacteria"/>
</dbReference>
<dbReference type="Proteomes" id="UP000019277">
    <property type="component" value="Unassembled WGS sequence"/>
</dbReference>
<dbReference type="GO" id="GO:0016020">
    <property type="term" value="C:membrane"/>
    <property type="evidence" value="ECO:0007669"/>
    <property type="project" value="TreeGrafter"/>
</dbReference>
<dbReference type="Gene3D" id="3.40.50.1820">
    <property type="entry name" value="alpha/beta hydrolase"/>
    <property type="match status" value="1"/>
</dbReference>
<evidence type="ECO:0000256" key="1">
    <source>
        <dbReference type="ARBA" id="ARBA00022801"/>
    </source>
</evidence>
<dbReference type="RefSeq" id="WP_035289678.1">
    <property type="nucleotide sequence ID" value="NZ_AYXG01000240.1"/>
</dbReference>
<dbReference type="EMBL" id="AYXG01000240">
    <property type="protein sequence ID" value="EWC58539.1"/>
    <property type="molecule type" value="Genomic_DNA"/>
</dbReference>
<keyword evidence="1" id="KW-0378">Hydrolase</keyword>
<protein>
    <submittedName>
        <fullName evidence="3">Chloroperoxidase</fullName>
    </submittedName>
</protein>
<dbReference type="Pfam" id="PF12697">
    <property type="entry name" value="Abhydrolase_6"/>
    <property type="match status" value="1"/>
</dbReference>
<dbReference type="PRINTS" id="PR00111">
    <property type="entry name" value="ABHYDROLASE"/>
</dbReference>
<dbReference type="InterPro" id="IPR000073">
    <property type="entry name" value="AB_hydrolase_1"/>
</dbReference>
<keyword evidence="3" id="KW-0575">Peroxidase</keyword>
<organism evidence="3 4">
    <name type="scientific">Actinokineospora spheciospongiae</name>
    <dbReference type="NCBI Taxonomy" id="909613"/>
    <lineage>
        <taxon>Bacteria</taxon>
        <taxon>Bacillati</taxon>
        <taxon>Actinomycetota</taxon>
        <taxon>Actinomycetes</taxon>
        <taxon>Pseudonocardiales</taxon>
        <taxon>Pseudonocardiaceae</taxon>
        <taxon>Actinokineospora</taxon>
    </lineage>
</organism>
<name>W7IWX5_9PSEU</name>
<dbReference type="GO" id="GO:0016787">
    <property type="term" value="F:hydrolase activity"/>
    <property type="evidence" value="ECO:0007669"/>
    <property type="project" value="UniProtKB-KW"/>
</dbReference>
<evidence type="ECO:0000313" key="4">
    <source>
        <dbReference type="Proteomes" id="UP000019277"/>
    </source>
</evidence>